<evidence type="ECO:0000313" key="4">
    <source>
        <dbReference type="Proteomes" id="UP001530400"/>
    </source>
</evidence>
<organism evidence="3 4">
    <name type="scientific">Cyclotella atomus</name>
    <dbReference type="NCBI Taxonomy" id="382360"/>
    <lineage>
        <taxon>Eukaryota</taxon>
        <taxon>Sar</taxon>
        <taxon>Stramenopiles</taxon>
        <taxon>Ochrophyta</taxon>
        <taxon>Bacillariophyta</taxon>
        <taxon>Coscinodiscophyceae</taxon>
        <taxon>Thalassiosirophycidae</taxon>
        <taxon>Stephanodiscales</taxon>
        <taxon>Stephanodiscaceae</taxon>
        <taxon>Cyclotella</taxon>
    </lineage>
</organism>
<keyword evidence="1" id="KW-0812">Transmembrane</keyword>
<dbReference type="Gene3D" id="2.40.100.10">
    <property type="entry name" value="Cyclophilin-like"/>
    <property type="match status" value="1"/>
</dbReference>
<dbReference type="Proteomes" id="UP001530400">
    <property type="component" value="Unassembled WGS sequence"/>
</dbReference>
<keyword evidence="1" id="KW-1133">Transmembrane helix</keyword>
<dbReference type="Pfam" id="PF00160">
    <property type="entry name" value="Pro_isomerase"/>
    <property type="match status" value="1"/>
</dbReference>
<dbReference type="PANTHER" id="PTHR46873">
    <property type="entry name" value="EXPRESSED PROTEIN"/>
    <property type="match status" value="1"/>
</dbReference>
<evidence type="ECO:0000313" key="3">
    <source>
        <dbReference type="EMBL" id="KAL3767858.1"/>
    </source>
</evidence>
<keyword evidence="1" id="KW-0472">Membrane</keyword>
<accession>A0ABD3MXZ0</accession>
<protein>
    <recommendedName>
        <fullName evidence="2">PPIase cyclophilin-type domain-containing protein</fullName>
    </recommendedName>
</protein>
<proteinExistence type="predicted"/>
<gene>
    <name evidence="3" type="ORF">ACHAWO_013677</name>
</gene>
<name>A0ABD3MXZ0_9STRA</name>
<sequence>MRSSNNDITAPISRTHRRKASSTVKYASILMAICIVSVFFFLARAAFSSSGDSGRDKTGEFNSAKSIIRNDEIKSLRLAQVTKEESTDEQYQGLLIYTNLGTIKIYFTPELSGPTSIEYIQKVVSEATKNNDKAATCDRCTFYRAEPDLLLQGAISQQSVTSKVTLGPCPIVDWKPTTPCPAHDLNCGCHGPVMTRGMVGWAGGATGPDFFINTHKQPVDWWEHQHTVWGQVKDDRSLEIIESIYKLPATMKGMRMLDKKIRFEIEMF</sequence>
<comment type="caution">
    <text evidence="3">The sequence shown here is derived from an EMBL/GenBank/DDBJ whole genome shotgun (WGS) entry which is preliminary data.</text>
</comment>
<evidence type="ECO:0000259" key="2">
    <source>
        <dbReference type="PROSITE" id="PS50072"/>
    </source>
</evidence>
<dbReference type="SUPFAM" id="SSF50891">
    <property type="entry name" value="Cyclophilin-like"/>
    <property type="match status" value="1"/>
</dbReference>
<evidence type="ECO:0000256" key="1">
    <source>
        <dbReference type="SAM" id="Phobius"/>
    </source>
</evidence>
<dbReference type="PROSITE" id="PS50072">
    <property type="entry name" value="CSA_PPIASE_2"/>
    <property type="match status" value="1"/>
</dbReference>
<feature type="domain" description="PPIase cyclophilin-type" evidence="2">
    <location>
        <begin position="98"/>
        <end position="268"/>
    </location>
</feature>
<feature type="transmembrane region" description="Helical" evidence="1">
    <location>
        <begin position="26"/>
        <end position="47"/>
    </location>
</feature>
<keyword evidence="4" id="KW-1185">Reference proteome</keyword>
<dbReference type="InterPro" id="IPR002130">
    <property type="entry name" value="Cyclophilin-type_PPIase_dom"/>
</dbReference>
<dbReference type="EMBL" id="JALLPJ020001357">
    <property type="protein sequence ID" value="KAL3767858.1"/>
    <property type="molecule type" value="Genomic_DNA"/>
</dbReference>
<reference evidence="3 4" key="1">
    <citation type="submission" date="2024-10" db="EMBL/GenBank/DDBJ databases">
        <title>Updated reference genomes for cyclostephanoid diatoms.</title>
        <authorList>
            <person name="Roberts W.R."/>
            <person name="Alverson A.J."/>
        </authorList>
    </citation>
    <scope>NUCLEOTIDE SEQUENCE [LARGE SCALE GENOMIC DNA]</scope>
    <source>
        <strain evidence="3 4">AJA010-31</strain>
    </source>
</reference>
<dbReference type="AlphaFoldDB" id="A0ABD3MXZ0"/>
<dbReference type="InterPro" id="IPR029000">
    <property type="entry name" value="Cyclophilin-like_dom_sf"/>
</dbReference>
<dbReference type="PANTHER" id="PTHR46873:SF1">
    <property type="entry name" value="EXPRESSED PROTEIN"/>
    <property type="match status" value="1"/>
</dbReference>